<feature type="binding site" evidence="3">
    <location>
        <begin position="445"/>
        <end position="448"/>
    </location>
    <ligand>
        <name>GTP</name>
        <dbReference type="ChEBI" id="CHEBI:37565"/>
    </ligand>
</feature>
<accession>A0A8C3QW16</accession>
<dbReference type="GO" id="GO:0003924">
    <property type="term" value="F:GTPase activity"/>
    <property type="evidence" value="ECO:0007669"/>
    <property type="project" value="InterPro"/>
</dbReference>
<keyword evidence="1 3" id="KW-0547">Nucleotide-binding</keyword>
<reference evidence="5" key="2">
    <citation type="submission" date="2025-09" db="UniProtKB">
        <authorList>
            <consortium name="Ensembl"/>
        </authorList>
    </citation>
    <scope>IDENTIFICATION</scope>
</reference>
<dbReference type="PROSITE" id="PS51417">
    <property type="entry name" value="ARF"/>
    <property type="match status" value="1"/>
</dbReference>
<evidence type="ECO:0000256" key="2">
    <source>
        <dbReference type="ARBA" id="ARBA00023134"/>
    </source>
</evidence>
<dbReference type="SMART" id="SM00177">
    <property type="entry name" value="ARF"/>
    <property type="match status" value="1"/>
</dbReference>
<organism evidence="5 6">
    <name type="scientific">Cyanoderma ruficeps</name>
    <name type="common">rufous-capped babbler</name>
    <dbReference type="NCBI Taxonomy" id="181631"/>
    <lineage>
        <taxon>Eukaryota</taxon>
        <taxon>Metazoa</taxon>
        <taxon>Chordata</taxon>
        <taxon>Craniata</taxon>
        <taxon>Vertebrata</taxon>
        <taxon>Euteleostomi</taxon>
        <taxon>Archelosauria</taxon>
        <taxon>Archosauria</taxon>
        <taxon>Dinosauria</taxon>
        <taxon>Saurischia</taxon>
        <taxon>Theropoda</taxon>
        <taxon>Coelurosauria</taxon>
        <taxon>Aves</taxon>
        <taxon>Neognathae</taxon>
        <taxon>Neoaves</taxon>
        <taxon>Telluraves</taxon>
        <taxon>Australaves</taxon>
        <taxon>Passeriformes</taxon>
        <taxon>Sylvioidea</taxon>
        <taxon>Timaliidae</taxon>
        <taxon>Cyanoderma</taxon>
    </lineage>
</organism>
<feature type="compositionally biased region" description="Low complexity" evidence="4">
    <location>
        <begin position="332"/>
        <end position="342"/>
    </location>
</feature>
<evidence type="ECO:0000313" key="6">
    <source>
        <dbReference type="Proteomes" id="UP000694396"/>
    </source>
</evidence>
<evidence type="ECO:0008006" key="7">
    <source>
        <dbReference type="Google" id="ProtNLM"/>
    </source>
</evidence>
<feature type="region of interest" description="Disordered" evidence="4">
    <location>
        <begin position="74"/>
        <end position="296"/>
    </location>
</feature>
<evidence type="ECO:0000256" key="4">
    <source>
        <dbReference type="SAM" id="MobiDB-lite"/>
    </source>
</evidence>
<evidence type="ECO:0000313" key="5">
    <source>
        <dbReference type="Ensembl" id="ENSCRFP00000012205.1"/>
    </source>
</evidence>
<dbReference type="PANTHER" id="PTHR46688">
    <property type="entry name" value="ADP-RIBOSYLATION FACTOR-LIKE PROTEIN 16"/>
    <property type="match status" value="1"/>
</dbReference>
<feature type="compositionally biased region" description="Low complexity" evidence="4">
    <location>
        <begin position="218"/>
        <end position="235"/>
    </location>
</feature>
<feature type="compositionally biased region" description="Low complexity" evidence="4">
    <location>
        <begin position="169"/>
        <end position="180"/>
    </location>
</feature>
<sequence length="503" mass="51565">DVCHHGLAGPRPSQGLLPRADRTAVPTARPKAQEHLLCVSLTDHVADLQDGFPVCLQQELARGLICNEQSHQAAVSPAAARGSAPPPTSPWERYGRGAALSLGDKAPISPGKHQPSRLRHPRALGNLGPAAAAPRGRHRAAAPGCGTATRPGPTSAVLRARLLPGPSLRTPTRPRAAPRPGSHPARRGSRAGTEEPLEGAAAAPHGVCLSVRPPPAAAPARSLRPGLSPPRRGLSASGFRRAGAVSAGRLRDGRGPLPAHVPAAGGGGRREEPPGAAAAPYPRARGHRGGGDGRAGGGRFGGRAGCAPRAVPGAAVSLTRGTAERRGARGAGRAAGHAAHGRCGPVGPRGAGTAQGLRGTAAASRAPVPQVGTNLTDLRLPQKVTVRELGGCMGPIWPSYYSECSALLFVVDASNPTQVSSSCIQLLSVLSAEPLASVPVLVLFNKIDLPCYMSLVEMKSLFRMQDVVSCATQPITMLETSARNGTGLADVLQWLRTALKDPC</sequence>
<dbReference type="SUPFAM" id="SSF52540">
    <property type="entry name" value="P-loop containing nucleoside triphosphate hydrolases"/>
    <property type="match status" value="1"/>
</dbReference>
<reference evidence="5" key="1">
    <citation type="submission" date="2025-08" db="UniProtKB">
        <authorList>
            <consortium name="Ensembl"/>
        </authorList>
    </citation>
    <scope>IDENTIFICATION</scope>
</reference>
<feature type="binding site" evidence="3">
    <location>
        <position position="391"/>
    </location>
    <ligand>
        <name>GTP</name>
        <dbReference type="ChEBI" id="CHEBI:37565"/>
    </ligand>
</feature>
<keyword evidence="6" id="KW-1185">Reference proteome</keyword>
<dbReference type="Gene3D" id="3.40.50.300">
    <property type="entry name" value="P-loop containing nucleotide triphosphate hydrolases"/>
    <property type="match status" value="1"/>
</dbReference>
<dbReference type="Ensembl" id="ENSCRFT00000012631.1">
    <property type="protein sequence ID" value="ENSCRFP00000012205.1"/>
    <property type="gene ID" value="ENSCRFG00000009477.1"/>
</dbReference>
<keyword evidence="2 3" id="KW-0342">GTP-binding</keyword>
<dbReference type="Pfam" id="PF00025">
    <property type="entry name" value="Arf"/>
    <property type="match status" value="1"/>
</dbReference>
<dbReference type="Proteomes" id="UP000694396">
    <property type="component" value="Unplaced"/>
</dbReference>
<dbReference type="PRINTS" id="PR00328">
    <property type="entry name" value="SAR1GTPBP"/>
</dbReference>
<feature type="region of interest" description="Disordered" evidence="4">
    <location>
        <begin position="332"/>
        <end position="365"/>
    </location>
</feature>
<dbReference type="AlphaFoldDB" id="A0A8C3QW16"/>
<proteinExistence type="predicted"/>
<evidence type="ECO:0000256" key="1">
    <source>
        <dbReference type="ARBA" id="ARBA00022741"/>
    </source>
</evidence>
<dbReference type="PANTHER" id="PTHR46688:SF1">
    <property type="entry name" value="ADP-RIBOSYLATION FACTOR-LIKE PROTEIN 16"/>
    <property type="match status" value="1"/>
</dbReference>
<feature type="compositionally biased region" description="Low complexity" evidence="4">
    <location>
        <begin position="274"/>
        <end position="283"/>
    </location>
</feature>
<evidence type="ECO:0000256" key="3">
    <source>
        <dbReference type="PIRSR" id="PIRSR606689-1"/>
    </source>
</evidence>
<feature type="compositionally biased region" description="Low complexity" evidence="4">
    <location>
        <begin position="74"/>
        <end position="83"/>
    </location>
</feature>
<protein>
    <recommendedName>
        <fullName evidence="7">ADP ribosylation factor like GTPase 16</fullName>
    </recommendedName>
</protein>
<name>A0A8C3QW16_9PASS</name>
<dbReference type="InterPro" id="IPR027417">
    <property type="entry name" value="P-loop_NTPase"/>
</dbReference>
<dbReference type="GO" id="GO:0005525">
    <property type="term" value="F:GTP binding"/>
    <property type="evidence" value="ECO:0007669"/>
    <property type="project" value="UniProtKB-KW"/>
</dbReference>
<feature type="compositionally biased region" description="Low complexity" evidence="4">
    <location>
        <begin position="123"/>
        <end position="134"/>
    </location>
</feature>
<dbReference type="InterPro" id="IPR006689">
    <property type="entry name" value="Small_GTPase_ARF/SAR"/>
</dbReference>